<evidence type="ECO:0000313" key="2">
    <source>
        <dbReference type="Proteomes" id="UP000477156"/>
    </source>
</evidence>
<dbReference type="EMBL" id="WWVF01000045">
    <property type="protein sequence ID" value="MZS90646.1"/>
    <property type="molecule type" value="Genomic_DNA"/>
</dbReference>
<gene>
    <name evidence="1" type="ORF">GT712_16670</name>
</gene>
<sequence>AKVPPVKRRTSCVYADLRKLHSEMELLKAA</sequence>
<organism evidence="1 2">
    <name type="scientific">Blautia wexlerae</name>
    <dbReference type="NCBI Taxonomy" id="418240"/>
    <lineage>
        <taxon>Bacteria</taxon>
        <taxon>Bacillati</taxon>
        <taxon>Bacillota</taxon>
        <taxon>Clostridia</taxon>
        <taxon>Lachnospirales</taxon>
        <taxon>Lachnospiraceae</taxon>
        <taxon>Blautia</taxon>
    </lineage>
</organism>
<protein>
    <submittedName>
        <fullName evidence="1">Transposase</fullName>
    </submittedName>
</protein>
<dbReference type="AlphaFoldDB" id="A0A6L8XXA4"/>
<feature type="non-terminal residue" evidence="1">
    <location>
        <position position="1"/>
    </location>
</feature>
<proteinExistence type="predicted"/>
<name>A0A6L8XXA4_9FIRM</name>
<evidence type="ECO:0000313" key="1">
    <source>
        <dbReference type="EMBL" id="MZS90646.1"/>
    </source>
</evidence>
<reference evidence="1 2" key="1">
    <citation type="journal article" date="2019" name="Nat. Med.">
        <title>A library of human gut bacterial isolates paired with longitudinal multiomics data enables mechanistic microbiome research.</title>
        <authorList>
            <person name="Poyet M."/>
            <person name="Groussin M."/>
            <person name="Gibbons S.M."/>
            <person name="Avila-Pacheco J."/>
            <person name="Jiang X."/>
            <person name="Kearney S.M."/>
            <person name="Perrotta A.R."/>
            <person name="Berdy B."/>
            <person name="Zhao S."/>
            <person name="Lieberman T.D."/>
            <person name="Swanson P.K."/>
            <person name="Smith M."/>
            <person name="Roesemann S."/>
            <person name="Alexander J.E."/>
            <person name="Rich S.A."/>
            <person name="Livny J."/>
            <person name="Vlamakis H."/>
            <person name="Clish C."/>
            <person name="Bullock K."/>
            <person name="Deik A."/>
            <person name="Scott J."/>
            <person name="Pierce K.A."/>
            <person name="Xavier R.J."/>
            <person name="Alm E.J."/>
        </authorList>
    </citation>
    <scope>NUCLEOTIDE SEQUENCE [LARGE SCALE GENOMIC DNA]</scope>
    <source>
        <strain evidence="1 2">BIOML-A12</strain>
    </source>
</reference>
<dbReference type="Proteomes" id="UP000477156">
    <property type="component" value="Unassembled WGS sequence"/>
</dbReference>
<comment type="caution">
    <text evidence="1">The sequence shown here is derived from an EMBL/GenBank/DDBJ whole genome shotgun (WGS) entry which is preliminary data.</text>
</comment>
<accession>A0A6L8XXA4</accession>